<sequence length="48" mass="5442">MEKIFADTELADLAADVRRHSFASRANDLRFIEITISPDGLTAFSSRW</sequence>
<reference evidence="1 2" key="1">
    <citation type="submission" date="2020-06" db="EMBL/GenBank/DDBJ databases">
        <title>Novosphingobium sp. strain 502str22.</title>
        <authorList>
            <person name="Chen J."/>
            <person name="Zhu S."/>
            <person name="Yang J."/>
        </authorList>
    </citation>
    <scope>NUCLEOTIDE SEQUENCE [LARGE SCALE GENOMIC DNA]</scope>
    <source>
        <strain evidence="1 2">502str22</strain>
        <plasmid evidence="1 2">unnamed1</plasmid>
    </source>
</reference>
<keyword evidence="1" id="KW-0614">Plasmid</keyword>
<evidence type="ECO:0000313" key="1">
    <source>
        <dbReference type="EMBL" id="QVM86384.1"/>
    </source>
</evidence>
<dbReference type="RefSeq" id="WP_213504631.1">
    <property type="nucleotide sequence ID" value="NZ_CP054857.1"/>
</dbReference>
<geneLocation type="plasmid" evidence="1 2">
    <name>unnamed1</name>
</geneLocation>
<protein>
    <submittedName>
        <fullName evidence="1">Uncharacterized protein</fullName>
    </submittedName>
</protein>
<dbReference type="EMBL" id="CP054857">
    <property type="protein sequence ID" value="QVM86384.1"/>
    <property type="molecule type" value="Genomic_DNA"/>
</dbReference>
<accession>A0ABX8EBN9</accession>
<gene>
    <name evidence="1" type="ORF">HT578_21420</name>
</gene>
<name>A0ABX8EBN9_9SPHN</name>
<dbReference type="Proteomes" id="UP000677126">
    <property type="component" value="Plasmid unnamed1"/>
</dbReference>
<evidence type="ECO:0000313" key="2">
    <source>
        <dbReference type="Proteomes" id="UP000677126"/>
    </source>
</evidence>
<organism evidence="1 2">
    <name type="scientific">Novosphingobium decolorationis</name>
    <dbReference type="NCBI Taxonomy" id="2698673"/>
    <lineage>
        <taxon>Bacteria</taxon>
        <taxon>Pseudomonadati</taxon>
        <taxon>Pseudomonadota</taxon>
        <taxon>Alphaproteobacteria</taxon>
        <taxon>Sphingomonadales</taxon>
        <taxon>Sphingomonadaceae</taxon>
        <taxon>Novosphingobium</taxon>
    </lineage>
</organism>
<keyword evidence="2" id="KW-1185">Reference proteome</keyword>
<proteinExistence type="predicted"/>